<dbReference type="InterPro" id="IPR014729">
    <property type="entry name" value="Rossmann-like_a/b/a_fold"/>
</dbReference>
<dbReference type="InterPro" id="IPR006015">
    <property type="entry name" value="Universal_stress_UspA"/>
</dbReference>
<dbReference type="Gene3D" id="3.40.50.620">
    <property type="entry name" value="HUPs"/>
    <property type="match status" value="1"/>
</dbReference>
<protein>
    <submittedName>
        <fullName evidence="3">Nucleotide-binding universal stress protein, UspA family</fullName>
    </submittedName>
</protein>
<dbReference type="PRINTS" id="PR01438">
    <property type="entry name" value="UNVRSLSTRESS"/>
</dbReference>
<gene>
    <name evidence="3" type="ORF">SAMN02745751_02819</name>
</gene>
<dbReference type="InterPro" id="IPR006016">
    <property type="entry name" value="UspA"/>
</dbReference>
<dbReference type="PANTHER" id="PTHR46268">
    <property type="entry name" value="STRESS RESPONSE PROTEIN NHAX"/>
    <property type="match status" value="1"/>
</dbReference>
<name>A0A1M6K885_9FIRM</name>
<comment type="similarity">
    <text evidence="1">Belongs to the universal stress protein A family.</text>
</comment>
<dbReference type="CDD" id="cd00293">
    <property type="entry name" value="USP-like"/>
    <property type="match status" value="1"/>
</dbReference>
<evidence type="ECO:0000313" key="3">
    <source>
        <dbReference type="EMBL" id="SHJ55182.1"/>
    </source>
</evidence>
<proteinExistence type="inferred from homology"/>
<reference evidence="3 4" key="1">
    <citation type="submission" date="2016-11" db="EMBL/GenBank/DDBJ databases">
        <authorList>
            <person name="Jaros S."/>
            <person name="Januszkiewicz K."/>
            <person name="Wedrychowicz H."/>
        </authorList>
    </citation>
    <scope>NUCLEOTIDE SEQUENCE [LARGE SCALE GENOMIC DNA]</scope>
    <source>
        <strain evidence="3 4">DSM 17477</strain>
    </source>
</reference>
<dbReference type="AlphaFoldDB" id="A0A1M6K885"/>
<evidence type="ECO:0000259" key="2">
    <source>
        <dbReference type="Pfam" id="PF00582"/>
    </source>
</evidence>
<accession>A0A1M6K885</accession>
<organism evidence="3 4">
    <name type="scientific">Dethiosulfatibacter aminovorans DSM 17477</name>
    <dbReference type="NCBI Taxonomy" id="1121476"/>
    <lineage>
        <taxon>Bacteria</taxon>
        <taxon>Bacillati</taxon>
        <taxon>Bacillota</taxon>
        <taxon>Tissierellia</taxon>
        <taxon>Dethiosulfatibacter</taxon>
    </lineage>
</organism>
<feature type="domain" description="UspA" evidence="2">
    <location>
        <begin position="1"/>
        <end position="139"/>
    </location>
</feature>
<dbReference type="Proteomes" id="UP000184052">
    <property type="component" value="Unassembled WGS sequence"/>
</dbReference>
<dbReference type="SUPFAM" id="SSF52402">
    <property type="entry name" value="Adenine nucleotide alpha hydrolases-like"/>
    <property type="match status" value="1"/>
</dbReference>
<dbReference type="EMBL" id="FQZL01000025">
    <property type="protein sequence ID" value="SHJ55182.1"/>
    <property type="molecule type" value="Genomic_DNA"/>
</dbReference>
<dbReference type="RefSeq" id="WP_073050210.1">
    <property type="nucleotide sequence ID" value="NZ_FQZL01000025.1"/>
</dbReference>
<dbReference type="Pfam" id="PF00582">
    <property type="entry name" value="Usp"/>
    <property type="match status" value="1"/>
</dbReference>
<keyword evidence="4" id="KW-1185">Reference proteome</keyword>
<evidence type="ECO:0000313" key="4">
    <source>
        <dbReference type="Proteomes" id="UP000184052"/>
    </source>
</evidence>
<dbReference type="PANTHER" id="PTHR46268:SF6">
    <property type="entry name" value="UNIVERSAL STRESS PROTEIN UP12"/>
    <property type="match status" value="1"/>
</dbReference>
<evidence type="ECO:0000256" key="1">
    <source>
        <dbReference type="ARBA" id="ARBA00008791"/>
    </source>
</evidence>
<sequence length="139" mass="15654">MKKILFPIDGSVECQKALDIAEDLAKKYDSTIMVFYVFDYHKVPNEMEYAAVIDKIYDSDASKEMLQKTVDYFKNKGVKAESKLVKGDPASDIIDEAEKGEYDVCIMCTHGMSAGKRFLLGSVTNKVVHHIKVPILVVR</sequence>
<dbReference type="STRING" id="1121476.SAMN02745751_02819"/>